<dbReference type="InterPro" id="IPR049492">
    <property type="entry name" value="BD-FAE-like_dom"/>
</dbReference>
<dbReference type="EMBL" id="SUKA01000008">
    <property type="protein sequence ID" value="TJY62411.1"/>
    <property type="molecule type" value="Genomic_DNA"/>
</dbReference>
<gene>
    <name evidence="3" type="ORF">FAZ19_20325</name>
</gene>
<proteinExistence type="predicted"/>
<reference evidence="3 4" key="1">
    <citation type="submission" date="2019-04" db="EMBL/GenBank/DDBJ databases">
        <title>Sphingobacterium olei sp. nov., isolated from oil-contaminated soil.</title>
        <authorList>
            <person name="Liu B."/>
        </authorList>
    </citation>
    <scope>NUCLEOTIDE SEQUENCE [LARGE SCALE GENOMIC DNA]</scope>
    <source>
        <strain evidence="3 4">Y3L14</strain>
    </source>
</reference>
<feature type="domain" description="BD-FAE-like" evidence="2">
    <location>
        <begin position="47"/>
        <end position="165"/>
    </location>
</feature>
<dbReference type="Pfam" id="PF20434">
    <property type="entry name" value="BD-FAE"/>
    <property type="match status" value="1"/>
</dbReference>
<evidence type="ECO:0000313" key="4">
    <source>
        <dbReference type="Proteomes" id="UP000309872"/>
    </source>
</evidence>
<dbReference type="GO" id="GO:0016787">
    <property type="term" value="F:hydrolase activity"/>
    <property type="evidence" value="ECO:0007669"/>
    <property type="project" value="UniProtKB-KW"/>
</dbReference>
<dbReference type="SUPFAM" id="SSF53474">
    <property type="entry name" value="alpha/beta-Hydrolases"/>
    <property type="match status" value="1"/>
</dbReference>
<protein>
    <submittedName>
        <fullName evidence="3">Alpha/beta hydrolase</fullName>
    </submittedName>
</protein>
<evidence type="ECO:0000313" key="3">
    <source>
        <dbReference type="EMBL" id="TJY62411.1"/>
    </source>
</evidence>
<dbReference type="PANTHER" id="PTHR48081">
    <property type="entry name" value="AB HYDROLASE SUPERFAMILY PROTEIN C4A8.06C"/>
    <property type="match status" value="1"/>
</dbReference>
<evidence type="ECO:0000259" key="2">
    <source>
        <dbReference type="Pfam" id="PF20434"/>
    </source>
</evidence>
<dbReference type="OrthoDB" id="9777975at2"/>
<dbReference type="RefSeq" id="WP_136822609.1">
    <property type="nucleotide sequence ID" value="NZ_BMJX01000008.1"/>
</dbReference>
<dbReference type="InterPro" id="IPR050300">
    <property type="entry name" value="GDXG_lipolytic_enzyme"/>
</dbReference>
<dbReference type="PANTHER" id="PTHR48081:SF9">
    <property type="entry name" value="CARBOXYLESTERASE"/>
    <property type="match status" value="1"/>
</dbReference>
<dbReference type="InterPro" id="IPR029058">
    <property type="entry name" value="AB_hydrolase_fold"/>
</dbReference>
<accession>A0A4U0GTN5</accession>
<sequence>MKNLITTFCILFISLSLFSQEVIYKEKKNITYTLRTDNYSQERCKVDIYYPTNKKDFTTLIWFHGGGLTGGNKEVPDFLKKKGIAVLGVEYRLSPQVKVADIIQDAADAVKWTFGHITEYGGSTQKIVIGGYSAGAYLSLMLGLNKNYLANRDISTDALLGIISFSGQAITHFTARKEKGLTEFQPIIDELAPLFWVRKDAPRILLITGDRELEMVGRYEENAYLKRMLGLVGHVDVKHLELDGYDHGMTYPAYPLLLKELENWTKK</sequence>
<dbReference type="Gene3D" id="3.40.50.1820">
    <property type="entry name" value="alpha/beta hydrolase"/>
    <property type="match status" value="1"/>
</dbReference>
<dbReference type="Proteomes" id="UP000309872">
    <property type="component" value="Unassembled WGS sequence"/>
</dbReference>
<comment type="caution">
    <text evidence="3">The sequence shown here is derived from an EMBL/GenBank/DDBJ whole genome shotgun (WGS) entry which is preliminary data.</text>
</comment>
<evidence type="ECO:0000256" key="1">
    <source>
        <dbReference type="ARBA" id="ARBA00022801"/>
    </source>
</evidence>
<name>A0A4U0GTN5_9SPHI</name>
<dbReference type="AlphaFoldDB" id="A0A4U0GTN5"/>
<keyword evidence="1 3" id="KW-0378">Hydrolase</keyword>
<keyword evidence="4" id="KW-1185">Reference proteome</keyword>
<organism evidence="3 4">
    <name type="scientific">Sphingobacterium alkalisoli</name>
    <dbReference type="NCBI Taxonomy" id="1874115"/>
    <lineage>
        <taxon>Bacteria</taxon>
        <taxon>Pseudomonadati</taxon>
        <taxon>Bacteroidota</taxon>
        <taxon>Sphingobacteriia</taxon>
        <taxon>Sphingobacteriales</taxon>
        <taxon>Sphingobacteriaceae</taxon>
        <taxon>Sphingobacterium</taxon>
    </lineage>
</organism>